<evidence type="ECO:0000313" key="2">
    <source>
        <dbReference type="EMBL" id="MBC9798179.1"/>
    </source>
</evidence>
<evidence type="ECO:0000259" key="1">
    <source>
        <dbReference type="Pfam" id="PF10988"/>
    </source>
</evidence>
<proteinExistence type="predicted"/>
<dbReference type="AlphaFoldDB" id="A0A926JVP4"/>
<evidence type="ECO:0000313" key="3">
    <source>
        <dbReference type="Proteomes" id="UP000653730"/>
    </source>
</evidence>
<dbReference type="Proteomes" id="UP000653730">
    <property type="component" value="Unassembled WGS sequence"/>
</dbReference>
<dbReference type="InterPro" id="IPR021255">
    <property type="entry name" value="DUF2807"/>
</dbReference>
<protein>
    <submittedName>
        <fullName evidence="2">DUF2807 domain-containing protein</fullName>
    </submittedName>
</protein>
<dbReference type="Pfam" id="PF10988">
    <property type="entry name" value="DUF2807"/>
    <property type="match status" value="1"/>
</dbReference>
<dbReference type="RefSeq" id="WP_187967304.1">
    <property type="nucleotide sequence ID" value="NZ_JACVDC010000093.1"/>
</dbReference>
<feature type="domain" description="Putative auto-transporter adhesin head GIN" evidence="1">
    <location>
        <begin position="18"/>
        <end position="148"/>
    </location>
</feature>
<comment type="caution">
    <text evidence="2">The sequence shown here is derived from an EMBL/GenBank/DDBJ whole genome shotgun (WGS) entry which is preliminary data.</text>
</comment>
<dbReference type="EMBL" id="JACVDC010000093">
    <property type="protein sequence ID" value="MBC9798179.1"/>
    <property type="molecule type" value="Genomic_DNA"/>
</dbReference>
<name>A0A926JVP4_9FLAO</name>
<reference evidence="2 3" key="1">
    <citation type="submission" date="2020-09" db="EMBL/GenBank/DDBJ databases">
        <title>Sinomicrobium weinanense sp. nov., a halophilic bacteria isolated from saline-alkali soil.</title>
        <authorList>
            <person name="Wu P."/>
            <person name="Ren H."/>
            <person name="Mei Y."/>
            <person name="Liang Y."/>
            <person name="Chen Z."/>
        </authorList>
    </citation>
    <scope>NUCLEOTIDE SEQUENCE [LARGE SCALE GENOMIC DNA]</scope>
    <source>
        <strain evidence="2 3">FJxs</strain>
    </source>
</reference>
<gene>
    <name evidence="2" type="ORF">IBL28_19575</name>
</gene>
<dbReference type="Gene3D" id="2.160.20.120">
    <property type="match status" value="1"/>
</dbReference>
<organism evidence="2 3">
    <name type="scientific">Sinomicrobium weinanense</name>
    <dbReference type="NCBI Taxonomy" id="2842200"/>
    <lineage>
        <taxon>Bacteria</taxon>
        <taxon>Pseudomonadati</taxon>
        <taxon>Bacteroidota</taxon>
        <taxon>Flavobacteriia</taxon>
        <taxon>Flavobacteriales</taxon>
        <taxon>Flavobacteriaceae</taxon>
        <taxon>Sinomicrobium</taxon>
    </lineage>
</organism>
<feature type="non-terminal residue" evidence="2">
    <location>
        <position position="1"/>
    </location>
</feature>
<sequence>TKTEKIKGENEKRKIPLYKGTVVKAVVTYKKANTFALRGEETMVFESPLHMDRMRLNIYGDSEVYINDANINDLKTVVYGECHLEIKKGTVEKQKFTTYGESEINTLNANNKDTRIVAYGDSDFQCQVSERLKVTSYGEATVKYKGTPEVRKGIIIGDTEIVSIN</sequence>
<keyword evidence="3" id="KW-1185">Reference proteome</keyword>
<accession>A0A926JVP4</accession>